<reference evidence="2 3" key="1">
    <citation type="submission" date="2019-06" db="EMBL/GenBank/DDBJ databases">
        <title>Persicimonas caeni gen. nov., sp. nov., a predatory bacterium isolated from solar saltern.</title>
        <authorList>
            <person name="Wang S."/>
        </authorList>
    </citation>
    <scope>NUCLEOTIDE SEQUENCE [LARGE SCALE GENOMIC DNA]</scope>
    <source>
        <strain evidence="2 3">YN101</strain>
    </source>
</reference>
<evidence type="ECO:0000256" key="1">
    <source>
        <dbReference type="SAM" id="Phobius"/>
    </source>
</evidence>
<protein>
    <submittedName>
        <fullName evidence="2">Uncharacterized protein</fullName>
    </submittedName>
</protein>
<accession>A0A5B8Y7Y1</accession>
<keyword evidence="1" id="KW-1133">Transmembrane helix</keyword>
<accession>A0A4Y6PT44</accession>
<dbReference type="AlphaFoldDB" id="A0A4Y6PT44"/>
<dbReference type="EMBL" id="CP041186">
    <property type="protein sequence ID" value="QDG50945.1"/>
    <property type="molecule type" value="Genomic_DNA"/>
</dbReference>
<sequence>MEPDYTVNPGPGEAPLSLEFGLIVLGIGALIFVYLVFKLWREYRQRSARREAESDEKSE</sequence>
<evidence type="ECO:0000313" key="2">
    <source>
        <dbReference type="EMBL" id="QDG50945.1"/>
    </source>
</evidence>
<dbReference type="Proteomes" id="UP000315995">
    <property type="component" value="Chromosome"/>
</dbReference>
<evidence type="ECO:0000313" key="3">
    <source>
        <dbReference type="Proteomes" id="UP000315995"/>
    </source>
</evidence>
<keyword evidence="1" id="KW-0812">Transmembrane</keyword>
<feature type="transmembrane region" description="Helical" evidence="1">
    <location>
        <begin position="20"/>
        <end position="40"/>
    </location>
</feature>
<gene>
    <name evidence="2" type="ORF">FIV42_09425</name>
</gene>
<organism evidence="2 3">
    <name type="scientific">Persicimonas caeni</name>
    <dbReference type="NCBI Taxonomy" id="2292766"/>
    <lineage>
        <taxon>Bacteria</taxon>
        <taxon>Deltaproteobacteria</taxon>
        <taxon>Bradymonadales</taxon>
        <taxon>Bradymonadaceae</taxon>
        <taxon>Persicimonas</taxon>
    </lineage>
</organism>
<proteinExistence type="predicted"/>
<dbReference type="RefSeq" id="WP_141197435.1">
    <property type="nucleotide sequence ID" value="NZ_CP041186.1"/>
</dbReference>
<keyword evidence="1" id="KW-0472">Membrane</keyword>
<keyword evidence="3" id="KW-1185">Reference proteome</keyword>
<name>A0A4Y6PT44_PERCE</name>